<accession>A0A7J7N6J8</accession>
<keyword evidence="2" id="KW-1185">Reference proteome</keyword>
<name>A0A7J7N6J8_9MAGN</name>
<dbReference type="EMBL" id="JACGCM010001018">
    <property type="protein sequence ID" value="KAF6162654.1"/>
    <property type="molecule type" value="Genomic_DNA"/>
</dbReference>
<dbReference type="AlphaFoldDB" id="A0A7J7N6J8"/>
<sequence>MPLARRARDDGWYTPTARLCTPHGPLFRCTPGTVKAVPGWAVADGIRARMAAFMICYCEMLQRKIN</sequence>
<dbReference type="Proteomes" id="UP000541444">
    <property type="component" value="Unassembled WGS sequence"/>
</dbReference>
<protein>
    <submittedName>
        <fullName evidence="1">Uncharacterized protein</fullName>
    </submittedName>
</protein>
<comment type="caution">
    <text evidence="1">The sequence shown here is derived from an EMBL/GenBank/DDBJ whole genome shotgun (WGS) entry which is preliminary data.</text>
</comment>
<reference evidence="1 2" key="1">
    <citation type="journal article" date="2020" name="IScience">
        <title>Genome Sequencing of the Endangered Kingdonia uniflora (Circaeasteraceae, Ranunculales) Reveals Potential Mechanisms of Evolutionary Specialization.</title>
        <authorList>
            <person name="Sun Y."/>
            <person name="Deng T."/>
            <person name="Zhang A."/>
            <person name="Moore M.J."/>
            <person name="Landis J.B."/>
            <person name="Lin N."/>
            <person name="Zhang H."/>
            <person name="Zhang X."/>
            <person name="Huang J."/>
            <person name="Zhang X."/>
            <person name="Sun H."/>
            <person name="Wang H."/>
        </authorList>
    </citation>
    <scope>NUCLEOTIDE SEQUENCE [LARGE SCALE GENOMIC DNA]</scope>
    <source>
        <strain evidence="1">TB1705</strain>
        <tissue evidence="1">Leaf</tissue>
    </source>
</reference>
<proteinExistence type="predicted"/>
<evidence type="ECO:0000313" key="2">
    <source>
        <dbReference type="Proteomes" id="UP000541444"/>
    </source>
</evidence>
<evidence type="ECO:0000313" key="1">
    <source>
        <dbReference type="EMBL" id="KAF6162654.1"/>
    </source>
</evidence>
<organism evidence="1 2">
    <name type="scientific">Kingdonia uniflora</name>
    <dbReference type="NCBI Taxonomy" id="39325"/>
    <lineage>
        <taxon>Eukaryota</taxon>
        <taxon>Viridiplantae</taxon>
        <taxon>Streptophyta</taxon>
        <taxon>Embryophyta</taxon>
        <taxon>Tracheophyta</taxon>
        <taxon>Spermatophyta</taxon>
        <taxon>Magnoliopsida</taxon>
        <taxon>Ranunculales</taxon>
        <taxon>Circaeasteraceae</taxon>
        <taxon>Kingdonia</taxon>
    </lineage>
</organism>
<gene>
    <name evidence="1" type="ORF">GIB67_013268</name>
</gene>